<dbReference type="RefSeq" id="WP_371864029.1">
    <property type="nucleotide sequence ID" value="NZ_BJMM01000084.1"/>
</dbReference>
<evidence type="ECO:0000256" key="1">
    <source>
        <dbReference type="SAM" id="MobiDB-lite"/>
    </source>
</evidence>
<comment type="caution">
    <text evidence="2">The sequence shown here is derived from an EMBL/GenBank/DDBJ whole genome shotgun (WGS) entry which is preliminary data.</text>
</comment>
<sequence length="130" mass="14471">MAPARIGTRTAQTGNAKNPPANPTARRTAGTPRTRRTQHTDVWQHPLPHMSTLPVLPKKPLPAGRPREWYESHNRRLKAMRIAIALLDTGVYTAAQARNQTIRRTAERIGVHPPSATTCRLVRALLPNPQ</sequence>
<protein>
    <submittedName>
        <fullName evidence="2">Uncharacterized protein</fullName>
    </submittedName>
</protein>
<dbReference type="Proteomes" id="UP000319210">
    <property type="component" value="Unassembled WGS sequence"/>
</dbReference>
<gene>
    <name evidence="2" type="ORF">SCA03_66820</name>
</gene>
<keyword evidence="3" id="KW-1185">Reference proteome</keyword>
<feature type="region of interest" description="Disordered" evidence="1">
    <location>
        <begin position="1"/>
        <end position="61"/>
    </location>
</feature>
<accession>A0A4Y3R8Y4</accession>
<organism evidence="2 3">
    <name type="scientific">Streptomyces cacaoi</name>
    <dbReference type="NCBI Taxonomy" id="1898"/>
    <lineage>
        <taxon>Bacteria</taxon>
        <taxon>Bacillati</taxon>
        <taxon>Actinomycetota</taxon>
        <taxon>Actinomycetes</taxon>
        <taxon>Kitasatosporales</taxon>
        <taxon>Streptomycetaceae</taxon>
        <taxon>Streptomyces</taxon>
    </lineage>
</organism>
<proteinExistence type="predicted"/>
<evidence type="ECO:0000313" key="3">
    <source>
        <dbReference type="Proteomes" id="UP000319210"/>
    </source>
</evidence>
<dbReference type="AlphaFoldDB" id="A0A4Y3R8Y4"/>
<name>A0A4Y3R8Y4_STRCI</name>
<reference evidence="2 3" key="1">
    <citation type="submission" date="2019-06" db="EMBL/GenBank/DDBJ databases">
        <title>Whole genome shotgun sequence of Streptomyces cacaoi subsp. cacaoi NBRC 12748.</title>
        <authorList>
            <person name="Hosoyama A."/>
            <person name="Uohara A."/>
            <person name="Ohji S."/>
            <person name="Ichikawa N."/>
        </authorList>
    </citation>
    <scope>NUCLEOTIDE SEQUENCE [LARGE SCALE GENOMIC DNA]</scope>
    <source>
        <strain evidence="2 3">NBRC 12748</strain>
    </source>
</reference>
<feature type="compositionally biased region" description="Low complexity" evidence="1">
    <location>
        <begin position="23"/>
        <end position="32"/>
    </location>
</feature>
<evidence type="ECO:0000313" key="2">
    <source>
        <dbReference type="EMBL" id="GEB54131.1"/>
    </source>
</evidence>
<dbReference type="EMBL" id="BJMM01000084">
    <property type="protein sequence ID" value="GEB54131.1"/>
    <property type="molecule type" value="Genomic_DNA"/>
</dbReference>